<dbReference type="InterPro" id="IPR015928">
    <property type="entry name" value="Aconitase/3IPM_dehydase_swvl"/>
</dbReference>
<dbReference type="InterPro" id="IPR018136">
    <property type="entry name" value="Aconitase_4Fe-4S_BS"/>
</dbReference>
<evidence type="ECO:0000259" key="17">
    <source>
        <dbReference type="Pfam" id="PF00330"/>
    </source>
</evidence>
<comment type="caution">
    <text evidence="20">The sequence shown here is derived from an EMBL/GenBank/DDBJ whole genome shotgun (WGS) entry which is preliminary data.</text>
</comment>
<dbReference type="GO" id="GO:0003723">
    <property type="term" value="F:RNA binding"/>
    <property type="evidence" value="ECO:0007669"/>
    <property type="project" value="UniProtKB-KW"/>
</dbReference>
<dbReference type="GO" id="GO:0006099">
    <property type="term" value="P:tricarboxylic acid cycle"/>
    <property type="evidence" value="ECO:0007669"/>
    <property type="project" value="UniProtKB-UniPathway"/>
</dbReference>
<comment type="catalytic activity">
    <reaction evidence="15 16">
        <text>citrate = D-threo-isocitrate</text>
        <dbReference type="Rhea" id="RHEA:10336"/>
        <dbReference type="ChEBI" id="CHEBI:15562"/>
        <dbReference type="ChEBI" id="CHEBI:16947"/>
        <dbReference type="EC" id="4.2.1.3"/>
    </reaction>
</comment>
<comment type="similarity">
    <text evidence="6 16">Belongs to the aconitase/IPM isomerase family.</text>
</comment>
<evidence type="ECO:0000256" key="3">
    <source>
        <dbReference type="ARBA" id="ARBA00002737"/>
    </source>
</evidence>
<keyword evidence="10" id="KW-0479">Metal-binding</keyword>
<evidence type="ECO:0000256" key="15">
    <source>
        <dbReference type="ARBA" id="ARBA00023501"/>
    </source>
</evidence>
<dbReference type="PANTHER" id="PTHR11670">
    <property type="entry name" value="ACONITASE/IRON-RESPONSIVE ELEMENT FAMILY MEMBER"/>
    <property type="match status" value="1"/>
</dbReference>
<dbReference type="FunFam" id="3.30.499.10:FF:000002">
    <property type="entry name" value="Aconitate hydratase"/>
    <property type="match status" value="1"/>
</dbReference>
<dbReference type="InterPro" id="IPR044137">
    <property type="entry name" value="AcnA_IRP_Swivel"/>
</dbReference>
<dbReference type="InterPro" id="IPR000573">
    <property type="entry name" value="AconitaseA/IPMdHydase_ssu_swvl"/>
</dbReference>
<dbReference type="AlphaFoldDB" id="A0A5J5HYX8"/>
<dbReference type="EMBL" id="VYQA01000010">
    <property type="protein sequence ID" value="KAA9028227.1"/>
    <property type="molecule type" value="Genomic_DNA"/>
</dbReference>
<dbReference type="CDD" id="cd01586">
    <property type="entry name" value="AcnA_IRP"/>
    <property type="match status" value="1"/>
</dbReference>
<dbReference type="PRINTS" id="PR00415">
    <property type="entry name" value="ACONITASE"/>
</dbReference>
<dbReference type="Gene3D" id="3.30.499.10">
    <property type="entry name" value="Aconitase, domain 3"/>
    <property type="match status" value="2"/>
</dbReference>
<keyword evidence="14 16" id="KW-0456">Lyase</keyword>
<evidence type="ECO:0000256" key="2">
    <source>
        <dbReference type="ARBA" id="ARBA00001966"/>
    </source>
</evidence>
<evidence type="ECO:0000256" key="10">
    <source>
        <dbReference type="ARBA" id="ARBA00022723"/>
    </source>
</evidence>
<proteinExistence type="inferred from homology"/>
<reference evidence="21 22" key="1">
    <citation type="submission" date="2019-09" db="EMBL/GenBank/DDBJ databases">
        <authorList>
            <person name="Feng G."/>
        </authorList>
    </citation>
    <scope>NUCLEOTIDE SEQUENCE [LARGE SCALE GENOMIC DNA]</scope>
    <source>
        <strain evidence="20 21">KACC 19283</strain>
        <strain evidence="19 22">KACC 19284</strain>
    </source>
</reference>
<evidence type="ECO:0000256" key="8">
    <source>
        <dbReference type="ARBA" id="ARBA00022485"/>
    </source>
</evidence>
<evidence type="ECO:0000313" key="22">
    <source>
        <dbReference type="Proteomes" id="UP000326364"/>
    </source>
</evidence>
<keyword evidence="9" id="KW-0816">Tricarboxylic acid cycle</keyword>
<evidence type="ECO:0000256" key="6">
    <source>
        <dbReference type="ARBA" id="ARBA00007185"/>
    </source>
</evidence>
<dbReference type="EC" id="4.2.1.3" evidence="16"/>
<name>A0A5J5HYX8_9SPHN</name>
<feature type="domain" description="Aconitase/3-isopropylmalate dehydratase large subunit alpha/beta/alpha" evidence="17">
    <location>
        <begin position="71"/>
        <end position="561"/>
    </location>
</feature>
<evidence type="ECO:0000256" key="13">
    <source>
        <dbReference type="ARBA" id="ARBA00023014"/>
    </source>
</evidence>
<evidence type="ECO:0000256" key="4">
    <source>
        <dbReference type="ARBA" id="ARBA00004717"/>
    </source>
</evidence>
<dbReference type="InterPro" id="IPR036008">
    <property type="entry name" value="Aconitase_4Fe-4S_dom"/>
</dbReference>
<keyword evidence="11" id="KW-0694">RNA-binding</keyword>
<dbReference type="NCBIfam" id="NF006757">
    <property type="entry name" value="PRK09277.1"/>
    <property type="match status" value="1"/>
</dbReference>
<comment type="function">
    <text evidence="3">Involved in the catabolism of short chain fatty acids (SCFA) via the tricarboxylic acid (TCA)(acetyl degradation route) and probably the 2-methylcitrate cycle I (propionate degradation route). Catalyzes the reversible isomerization of citrate to isocitrate via cis-aconitate. Could catalyze the hydration of 2-methyl-cis-aconitate to yield (2R,3S)-2-methylisocitrate. The apo form of AcnA functions as a RNA-binding regulatory protein.</text>
</comment>
<dbReference type="GO" id="GO:0047456">
    <property type="term" value="F:2-methylisocitrate dehydratase activity"/>
    <property type="evidence" value="ECO:0007669"/>
    <property type="project" value="UniProtKB-EC"/>
</dbReference>
<dbReference type="FunFam" id="3.30.499.10:FF:000020">
    <property type="entry name" value="Aconitate hydratase A"/>
    <property type="match status" value="1"/>
</dbReference>
<dbReference type="GO" id="GO:0046872">
    <property type="term" value="F:metal ion binding"/>
    <property type="evidence" value="ECO:0007669"/>
    <property type="project" value="UniProtKB-KW"/>
</dbReference>
<protein>
    <recommendedName>
        <fullName evidence="16">Aconitate hydratase</fullName>
        <shortName evidence="16">Aconitase</shortName>
        <ecNumber evidence="16">4.2.1.3</ecNumber>
    </recommendedName>
</protein>
<dbReference type="UniPathway" id="UPA00223">
    <property type="reaction ID" value="UER00718"/>
</dbReference>
<comment type="cofactor">
    <cofactor evidence="2">
        <name>[4Fe-4S] cluster</name>
        <dbReference type="ChEBI" id="CHEBI:49883"/>
    </cofactor>
</comment>
<accession>A0A5J5HYX8</accession>
<evidence type="ECO:0000256" key="12">
    <source>
        <dbReference type="ARBA" id="ARBA00023004"/>
    </source>
</evidence>
<comment type="function">
    <text evidence="16">Catalyzes the isomerization of citrate to isocitrate via cis-aconitate.</text>
</comment>
<comment type="pathway">
    <text evidence="4">Carbohydrate metabolism; tricarboxylic acid cycle; isocitrate from oxaloacetate: step 2/2.</text>
</comment>
<dbReference type="SUPFAM" id="SSF52016">
    <property type="entry name" value="LeuD/IlvD-like"/>
    <property type="match status" value="1"/>
</dbReference>
<dbReference type="EMBL" id="VYQB01000009">
    <property type="protein sequence ID" value="KAA9015814.1"/>
    <property type="molecule type" value="Genomic_DNA"/>
</dbReference>
<dbReference type="RefSeq" id="WP_150426150.1">
    <property type="nucleotide sequence ID" value="NZ_VYQA01000010.1"/>
</dbReference>
<evidence type="ECO:0000256" key="14">
    <source>
        <dbReference type="ARBA" id="ARBA00023239"/>
    </source>
</evidence>
<comment type="pathway">
    <text evidence="5">Organic acid metabolism; propanoate degradation.</text>
</comment>
<evidence type="ECO:0000313" key="19">
    <source>
        <dbReference type="EMBL" id="KAA9015814.1"/>
    </source>
</evidence>
<dbReference type="PROSITE" id="PS00450">
    <property type="entry name" value="ACONITASE_1"/>
    <property type="match status" value="1"/>
</dbReference>
<dbReference type="Proteomes" id="UP000326364">
    <property type="component" value="Unassembled WGS sequence"/>
</dbReference>
<dbReference type="NCBIfam" id="TIGR01341">
    <property type="entry name" value="aconitase_1"/>
    <property type="match status" value="1"/>
</dbReference>
<evidence type="ECO:0000256" key="1">
    <source>
        <dbReference type="ARBA" id="ARBA00000118"/>
    </source>
</evidence>
<dbReference type="Pfam" id="PF00330">
    <property type="entry name" value="Aconitase"/>
    <property type="match status" value="1"/>
</dbReference>
<evidence type="ECO:0000256" key="11">
    <source>
        <dbReference type="ARBA" id="ARBA00022884"/>
    </source>
</evidence>
<keyword evidence="13 16" id="KW-0411">Iron-sulfur</keyword>
<keyword evidence="22" id="KW-1185">Reference proteome</keyword>
<evidence type="ECO:0000256" key="5">
    <source>
        <dbReference type="ARBA" id="ARBA00005026"/>
    </source>
</evidence>
<dbReference type="GO" id="GO:0003994">
    <property type="term" value="F:aconitate hydratase activity"/>
    <property type="evidence" value="ECO:0007669"/>
    <property type="project" value="UniProtKB-EC"/>
</dbReference>
<dbReference type="GO" id="GO:0051539">
    <property type="term" value="F:4 iron, 4 sulfur cluster binding"/>
    <property type="evidence" value="ECO:0007669"/>
    <property type="project" value="UniProtKB-KW"/>
</dbReference>
<evidence type="ECO:0000259" key="18">
    <source>
        <dbReference type="Pfam" id="PF00694"/>
    </source>
</evidence>
<dbReference type="InterPro" id="IPR015931">
    <property type="entry name" value="Acnase/IPM_dHydase_lsu_aba_1/3"/>
</dbReference>
<dbReference type="CDD" id="cd01580">
    <property type="entry name" value="AcnA_IRP_Swivel"/>
    <property type="match status" value="1"/>
</dbReference>
<dbReference type="Gene3D" id="3.20.19.10">
    <property type="entry name" value="Aconitase, domain 4"/>
    <property type="match status" value="1"/>
</dbReference>
<dbReference type="Pfam" id="PF00694">
    <property type="entry name" value="Aconitase_C"/>
    <property type="match status" value="1"/>
</dbReference>
<comment type="subunit">
    <text evidence="7">Monomer.</text>
</comment>
<keyword evidence="8 16" id="KW-0004">4Fe-4S</keyword>
<comment type="catalytic activity">
    <reaction evidence="1">
        <text>(2S,3R)-3-hydroxybutane-1,2,3-tricarboxylate = 2-methyl-cis-aconitate + H2O</text>
        <dbReference type="Rhea" id="RHEA:17941"/>
        <dbReference type="ChEBI" id="CHEBI:15377"/>
        <dbReference type="ChEBI" id="CHEBI:57429"/>
        <dbReference type="ChEBI" id="CHEBI:57872"/>
        <dbReference type="EC" id="4.2.1.99"/>
    </reaction>
</comment>
<evidence type="ECO:0000256" key="16">
    <source>
        <dbReference type="RuleBase" id="RU361275"/>
    </source>
</evidence>
<gene>
    <name evidence="20" type="primary">acnA</name>
    <name evidence="20" type="ORF">F4U95_14280</name>
    <name evidence="19" type="ORF">F4U96_13150</name>
</gene>
<evidence type="ECO:0000313" key="21">
    <source>
        <dbReference type="Proteomes" id="UP000325933"/>
    </source>
</evidence>
<dbReference type="Gene3D" id="6.10.190.10">
    <property type="match status" value="1"/>
</dbReference>
<dbReference type="InterPro" id="IPR006249">
    <property type="entry name" value="Aconitase/IRP2"/>
</dbReference>
<feature type="domain" description="Aconitase A/isopropylmalate dehydratase small subunit swivel" evidence="18">
    <location>
        <begin position="695"/>
        <end position="816"/>
    </location>
</feature>
<sequence length="889" mass="95648">MTAIGQDTLGTRDTLNVGGKDIAYYSLKKAAQKLGDVSRLPFSMKVLLENLLRFEDGVTVTAEDIQAIVDWQNDRGKAEREIQYRPARVLLQDFTGVPCVVDLAAMRDAMNALGADASKINPQVPVHLVIDHSVMVDEFGTPKAFEQNMEIEYQRNMERYDFLKWGSKSLANFYAVPPGTGICHQVNLENIAQGVWSSVDESGATVAYPDTCVGTDSHTTMVNGLGVLGWGVGGIEAEAAMLGQPVSMLIPEVVGFKFTGTLKEGVTATDLVLTCTQMLRARGVVGRFVEYFGPGLATLSLADRATLANMAPEYGATCGFFGIDDKTLDYMRLTGRPDETIALVEAYAKEQGFWIDPSIEPVFTDTLELDLSTVVPSLAGPKRPQDRVALPDVDDVFNADMVNTYKKAQTRVPVEGKDFDIGDGDVTIAAITSCTNTSNPSVLIAAGLVAKKANELGLKPKPWVKTSLAPGSQVVTDYLEKAGLQSHLDAIGFNLVGYGCTTCIGNSGPLAPAISAAINENGLVAAAVISGNRNFEGRVSPDVRANFLASPPLVVAYALKGTVIEDFLTTPIGVSTAGNDVYLKDIWPTNDEIATTIAGAVDRPMFQARYANVYKGDAHWQAIDVTGSDTYQWRAGSTYVANPPYFEGLSMTPAPVTDIVEAKPLAIFGDSITTDHISPAGSIKASSPAGKWLSDHQVSQADFNSYGSRRGHHEVMMRGTFANIRIKNLMLDGVEGGMTSYEGEVMPIYDAAMKHKADGTPLVVIGGKEYGTGSSRDWAAKGTNLLGVRSVIVESFERIHRSNLVGMGVLPLQFKDGDTRDTLGLTGDETFTIQGVADLKPRQDVDVVVKRADGSTFTFTALCRIDTVNELEYFLNGGILQYVLRKLAA</sequence>
<organism evidence="20 21">
    <name type="scientific">Sphingobium limneticum</name>
    <dbReference type="NCBI Taxonomy" id="1007511"/>
    <lineage>
        <taxon>Bacteria</taxon>
        <taxon>Pseudomonadati</taxon>
        <taxon>Pseudomonadota</taxon>
        <taxon>Alphaproteobacteria</taxon>
        <taxon>Sphingomonadales</taxon>
        <taxon>Sphingomonadaceae</taxon>
        <taxon>Sphingobium</taxon>
    </lineage>
</organism>
<dbReference type="FunFam" id="3.20.19.10:FF:000001">
    <property type="entry name" value="Aconitate hydratase"/>
    <property type="match status" value="1"/>
</dbReference>
<keyword evidence="12 16" id="KW-0408">Iron</keyword>
<dbReference type="NCBIfam" id="NF009520">
    <property type="entry name" value="PRK12881.1"/>
    <property type="match status" value="1"/>
</dbReference>
<evidence type="ECO:0000313" key="20">
    <source>
        <dbReference type="EMBL" id="KAA9028227.1"/>
    </source>
</evidence>
<dbReference type="PROSITE" id="PS01244">
    <property type="entry name" value="ACONITASE_2"/>
    <property type="match status" value="1"/>
</dbReference>
<dbReference type="Proteomes" id="UP000325933">
    <property type="component" value="Unassembled WGS sequence"/>
</dbReference>
<evidence type="ECO:0000256" key="9">
    <source>
        <dbReference type="ARBA" id="ARBA00022532"/>
    </source>
</evidence>
<evidence type="ECO:0000256" key="7">
    <source>
        <dbReference type="ARBA" id="ARBA00011245"/>
    </source>
</evidence>
<dbReference type="InterPro" id="IPR001030">
    <property type="entry name" value="Acoase/IPM_deHydtase_lsu_aba"/>
</dbReference>
<dbReference type="SUPFAM" id="SSF53732">
    <property type="entry name" value="Aconitase iron-sulfur domain"/>
    <property type="match status" value="1"/>
</dbReference>